<evidence type="ECO:0000256" key="1">
    <source>
        <dbReference type="SAM" id="Coils"/>
    </source>
</evidence>
<protein>
    <submittedName>
        <fullName evidence="2">Uncharacterized protein</fullName>
    </submittedName>
</protein>
<dbReference type="PANTHER" id="PTHR37226:SF4">
    <property type="entry name" value="GOLGIN FAMILY A PROTEIN"/>
    <property type="match status" value="1"/>
</dbReference>
<reference evidence="2" key="1">
    <citation type="submission" date="2023-05" db="EMBL/GenBank/DDBJ databases">
        <title>Nepenthes gracilis genome sequencing.</title>
        <authorList>
            <person name="Fukushima K."/>
        </authorList>
    </citation>
    <scope>NUCLEOTIDE SEQUENCE</scope>
    <source>
        <strain evidence="2">SING2019-196</strain>
    </source>
</reference>
<proteinExistence type="predicted"/>
<keyword evidence="1" id="KW-0175">Coiled coil</keyword>
<dbReference type="PANTHER" id="PTHR37226">
    <property type="entry name" value="GOLGIN FAMILY A PROTEIN"/>
    <property type="match status" value="1"/>
</dbReference>
<feature type="coiled-coil region" evidence="1">
    <location>
        <begin position="131"/>
        <end position="201"/>
    </location>
</feature>
<sequence length="226" mass="26353">MGSCASKTRSMDAFYACERELRNHTQKARLLQEEIDAVAQQREEESRAYEAALAAFSLKKDEWKKERKELREEVKRLRRRWGKREEEDGMVVGVKSCEKEGKAVVVGTVNGGLMAEQTRVVVESGRRDEAVEKWKMLYLEIKNELDDLIDKTYQGGAICWEADRYIMGELQRELNCKNETIQVLKAQIASMEQEANKRKREVGMLRQSLKILCSKKRNPYCFKDQY</sequence>
<dbReference type="Proteomes" id="UP001279734">
    <property type="component" value="Unassembled WGS sequence"/>
</dbReference>
<gene>
    <name evidence="2" type="ORF">Nepgr_020602</name>
</gene>
<accession>A0AAD3SXK1</accession>
<name>A0AAD3SXK1_NEPGR</name>
<dbReference type="EMBL" id="BSYO01000019">
    <property type="protein sequence ID" value="GMH18761.1"/>
    <property type="molecule type" value="Genomic_DNA"/>
</dbReference>
<feature type="coiled-coil region" evidence="1">
    <location>
        <begin position="21"/>
        <end position="87"/>
    </location>
</feature>
<comment type="caution">
    <text evidence="2">The sequence shown here is derived from an EMBL/GenBank/DDBJ whole genome shotgun (WGS) entry which is preliminary data.</text>
</comment>
<evidence type="ECO:0000313" key="3">
    <source>
        <dbReference type="Proteomes" id="UP001279734"/>
    </source>
</evidence>
<keyword evidence="3" id="KW-1185">Reference proteome</keyword>
<dbReference type="AlphaFoldDB" id="A0AAD3SXK1"/>
<organism evidence="2 3">
    <name type="scientific">Nepenthes gracilis</name>
    <name type="common">Slender pitcher plant</name>
    <dbReference type="NCBI Taxonomy" id="150966"/>
    <lineage>
        <taxon>Eukaryota</taxon>
        <taxon>Viridiplantae</taxon>
        <taxon>Streptophyta</taxon>
        <taxon>Embryophyta</taxon>
        <taxon>Tracheophyta</taxon>
        <taxon>Spermatophyta</taxon>
        <taxon>Magnoliopsida</taxon>
        <taxon>eudicotyledons</taxon>
        <taxon>Gunneridae</taxon>
        <taxon>Pentapetalae</taxon>
        <taxon>Caryophyllales</taxon>
        <taxon>Nepenthaceae</taxon>
        <taxon>Nepenthes</taxon>
    </lineage>
</organism>
<evidence type="ECO:0000313" key="2">
    <source>
        <dbReference type="EMBL" id="GMH18761.1"/>
    </source>
</evidence>